<dbReference type="Pfam" id="PF03190">
    <property type="entry name" value="Thioredox_DsbH"/>
    <property type="match status" value="1"/>
</dbReference>
<dbReference type="PANTHER" id="PTHR42899">
    <property type="entry name" value="SPERMATOGENESIS-ASSOCIATED PROTEIN 20"/>
    <property type="match status" value="1"/>
</dbReference>
<dbReference type="InterPro" id="IPR012341">
    <property type="entry name" value="6hp_glycosidase-like_sf"/>
</dbReference>
<reference evidence="2 3" key="1">
    <citation type="submission" date="2022-04" db="EMBL/GenBank/DDBJ databases">
        <title>Genome sequence of C. roseum typestrain.</title>
        <authorList>
            <person name="Poehlein A."/>
            <person name="Schoch T."/>
            <person name="Duerre P."/>
            <person name="Daniel R."/>
        </authorList>
    </citation>
    <scope>NUCLEOTIDE SEQUENCE [LARGE SCALE GENOMIC DNA]</scope>
    <source>
        <strain evidence="2 3">DSM 7320</strain>
    </source>
</reference>
<accession>A0A1S8L6H3</accession>
<dbReference type="AlphaFoldDB" id="A0A1S8L6H3"/>
<proteinExistence type="predicted"/>
<name>A0A1S8L6H3_9CLOT</name>
<dbReference type="InterPro" id="IPR036249">
    <property type="entry name" value="Thioredoxin-like_sf"/>
</dbReference>
<dbReference type="Gene3D" id="1.50.10.20">
    <property type="match status" value="1"/>
</dbReference>
<sequence>MEKESFEDDDVAKILNRNFISIKVDREERPDIDEIYMKVCSSLTGSGGWPLTIIMTPEQKPFFAATYIPKNDNMHMEGLISILETIAYQWTQNKKELLTIGNKIVATLNAHHQTTSKKLSTEILNEAFSLFEEHFDHIHGGLGSAPKFPIPHNLIFLMRYSYLSNNKTALNIALKTLDSMYSGGIYDHIGYGFSRYSVDDTWLVPHFEKMLYDNALLAYAYIEAFKITNNNKYKNIAEEIFTYILRDMTSNEGGFYCGEDADSEGIEGKFYVWSKDEIISILGKEAGEKFSKHFNVTNKGNFEGKNILNLINSSDVELETDFLNNCRNKLFEYREKRVHPHKDDKILTSWNGLMIAAMAFGGKSFKNMTYINAAEKAANFIFNNLINEDGRLLSSYRNGRADIKGYLTDYTFFIWGLIELYEATHKAKYIEMAIKLNDDMIKYFWDEKNKGLFLYGIDSEKLILRPKEIYDGALPSGNSTAALNLIRLSRLTGNYDLENKCLELLEAFNEEIEDFPIQYSFSLLSILFLQNKSKEIVLVSSCDDSKSKEFLNIINEKYNPLSTFIYYIKGDKSLENTCSFISDYITIDNKPTVYICENFSCKHPITNINDLKKLL</sequence>
<dbReference type="PANTHER" id="PTHR42899:SF1">
    <property type="entry name" value="SPERMATOGENESIS-ASSOCIATED PROTEIN 20"/>
    <property type="match status" value="1"/>
</dbReference>
<evidence type="ECO:0000313" key="3">
    <source>
        <dbReference type="Proteomes" id="UP000190951"/>
    </source>
</evidence>
<dbReference type="Proteomes" id="UP000190951">
    <property type="component" value="Chromosome"/>
</dbReference>
<evidence type="ECO:0000313" key="2">
    <source>
        <dbReference type="EMBL" id="URZ13680.1"/>
    </source>
</evidence>
<dbReference type="InterPro" id="IPR008928">
    <property type="entry name" value="6-hairpin_glycosidase_sf"/>
</dbReference>
<dbReference type="SUPFAM" id="SSF48208">
    <property type="entry name" value="Six-hairpin glycosidases"/>
    <property type="match status" value="1"/>
</dbReference>
<keyword evidence="3" id="KW-1185">Reference proteome</keyword>
<evidence type="ECO:0000259" key="1">
    <source>
        <dbReference type="Pfam" id="PF03190"/>
    </source>
</evidence>
<dbReference type="PIRSF" id="PIRSF006402">
    <property type="entry name" value="UCP006402_thioredoxin"/>
    <property type="match status" value="1"/>
</dbReference>
<protein>
    <recommendedName>
        <fullName evidence="1">Spermatogenesis-associated protein 20-like TRX domain-containing protein</fullName>
    </recommendedName>
</protein>
<dbReference type="GO" id="GO:0005975">
    <property type="term" value="P:carbohydrate metabolic process"/>
    <property type="evidence" value="ECO:0007669"/>
    <property type="project" value="InterPro"/>
</dbReference>
<dbReference type="InterPro" id="IPR024705">
    <property type="entry name" value="Ssp411"/>
</dbReference>
<dbReference type="STRING" id="84029.CROST_21390"/>
<organism evidence="2 3">
    <name type="scientific">Clostridium felsineum</name>
    <dbReference type="NCBI Taxonomy" id="36839"/>
    <lineage>
        <taxon>Bacteria</taxon>
        <taxon>Bacillati</taxon>
        <taxon>Bacillota</taxon>
        <taxon>Clostridia</taxon>
        <taxon>Eubacteriales</taxon>
        <taxon>Clostridiaceae</taxon>
        <taxon>Clostridium</taxon>
    </lineage>
</organism>
<dbReference type="EMBL" id="CP096983">
    <property type="protein sequence ID" value="URZ13680.1"/>
    <property type="molecule type" value="Genomic_DNA"/>
</dbReference>
<feature type="domain" description="Spermatogenesis-associated protein 20-like TRX" evidence="1">
    <location>
        <begin position="1"/>
        <end position="108"/>
    </location>
</feature>
<gene>
    <name evidence="2" type="ORF">CROST_044460</name>
</gene>
<dbReference type="InterPro" id="IPR004879">
    <property type="entry name" value="Ssp411-like_TRX"/>
</dbReference>
<dbReference type="Gene3D" id="1.50.10.10">
    <property type="match status" value="1"/>
</dbReference>
<dbReference type="SUPFAM" id="SSF52833">
    <property type="entry name" value="Thioredoxin-like"/>
    <property type="match status" value="1"/>
</dbReference>
<dbReference type="KEGG" id="crw:CROST_044460"/>
<dbReference type="Gene3D" id="3.40.30.10">
    <property type="entry name" value="Glutaredoxin"/>
    <property type="match status" value="1"/>
</dbReference>